<evidence type="ECO:0000259" key="3">
    <source>
        <dbReference type="Pfam" id="PF11274"/>
    </source>
</evidence>
<dbReference type="SUPFAM" id="SSF55961">
    <property type="entry name" value="Bet v1-like"/>
    <property type="match status" value="1"/>
</dbReference>
<evidence type="ECO:0000256" key="1">
    <source>
        <dbReference type="SAM" id="Coils"/>
    </source>
</evidence>
<dbReference type="VEuPathDB" id="FungiDB:F503_06690"/>
<keyword evidence="1" id="KW-0175">Coiled coil</keyword>
<evidence type="ECO:0000313" key="4">
    <source>
        <dbReference type="EMBL" id="EPE03517.1"/>
    </source>
</evidence>
<feature type="region of interest" description="Disordered" evidence="2">
    <location>
        <begin position="616"/>
        <end position="730"/>
    </location>
</feature>
<feature type="coiled-coil region" evidence="1">
    <location>
        <begin position="735"/>
        <end position="769"/>
    </location>
</feature>
<feature type="region of interest" description="Disordered" evidence="2">
    <location>
        <begin position="397"/>
        <end position="467"/>
    </location>
</feature>
<dbReference type="eggNOG" id="ENOG502S6FW">
    <property type="taxonomic scope" value="Eukaryota"/>
</dbReference>
<dbReference type="Gene3D" id="3.30.530.20">
    <property type="match status" value="1"/>
</dbReference>
<feature type="compositionally biased region" description="Acidic residues" evidence="2">
    <location>
        <begin position="525"/>
        <end position="539"/>
    </location>
</feature>
<feature type="region of interest" description="Disordered" evidence="2">
    <location>
        <begin position="74"/>
        <end position="96"/>
    </location>
</feature>
<proteinExistence type="predicted"/>
<feature type="compositionally biased region" description="Low complexity" evidence="2">
    <location>
        <begin position="616"/>
        <end position="632"/>
    </location>
</feature>
<gene>
    <name evidence="4" type="ORF">F503_06690</name>
</gene>
<feature type="compositionally biased region" description="Basic and acidic residues" evidence="2">
    <location>
        <begin position="546"/>
        <end position="567"/>
    </location>
</feature>
<feature type="domain" description="DUF3074" evidence="3">
    <location>
        <begin position="136"/>
        <end position="385"/>
    </location>
</feature>
<dbReference type="OrthoDB" id="5403181at2759"/>
<feature type="compositionally biased region" description="Basic and acidic residues" evidence="2">
    <location>
        <begin position="648"/>
        <end position="706"/>
    </location>
</feature>
<dbReference type="EMBL" id="KE148167">
    <property type="protein sequence ID" value="EPE03517.1"/>
    <property type="molecule type" value="Genomic_DNA"/>
</dbReference>
<feature type="region of interest" description="Disordered" evidence="2">
    <location>
        <begin position="517"/>
        <end position="599"/>
    </location>
</feature>
<feature type="compositionally biased region" description="Basic and acidic residues" evidence="2">
    <location>
        <begin position="399"/>
        <end position="411"/>
    </location>
</feature>
<dbReference type="HOGENOM" id="CLU_317390_0_0_1"/>
<name>S3BSS5_OPHP1</name>
<keyword evidence="5" id="KW-1185">Reference proteome</keyword>
<evidence type="ECO:0000313" key="5">
    <source>
        <dbReference type="Proteomes" id="UP000016923"/>
    </source>
</evidence>
<reference evidence="4 5" key="1">
    <citation type="journal article" date="2013" name="BMC Genomics">
        <title>The genome and transcriptome of the pine saprophyte Ophiostoma piceae, and a comparison with the bark beetle-associated pine pathogen Grosmannia clavigera.</title>
        <authorList>
            <person name="Haridas S."/>
            <person name="Wang Y."/>
            <person name="Lim L."/>
            <person name="Massoumi Alamouti S."/>
            <person name="Jackman S."/>
            <person name="Docking R."/>
            <person name="Robertson G."/>
            <person name="Birol I."/>
            <person name="Bohlmann J."/>
            <person name="Breuil C."/>
        </authorList>
    </citation>
    <scope>NUCLEOTIDE SEQUENCE [LARGE SCALE GENOMIC DNA]</scope>
    <source>
        <strain evidence="4 5">UAMH 11346</strain>
    </source>
</reference>
<feature type="compositionally biased region" description="Basic and acidic residues" evidence="2">
    <location>
        <begin position="717"/>
        <end position="730"/>
    </location>
</feature>
<dbReference type="AlphaFoldDB" id="S3BSS5"/>
<dbReference type="Pfam" id="PF11274">
    <property type="entry name" value="DUF3074"/>
    <property type="match status" value="1"/>
</dbReference>
<evidence type="ECO:0000256" key="2">
    <source>
        <dbReference type="SAM" id="MobiDB-lite"/>
    </source>
</evidence>
<sequence>MPENPLAALGPIAWESLDCNDLDGFLAETFACAQIIADSVPATAAPAAAAATTGRPRSQTDGAVSYNPSKIWGWGGAATPTPPATSTDDGLPGSRDKKLNELRQSWKEVRTGGVNPRAVTVYKMNGGREGYSGSSWFARRSLHKKSTEKAPAAGLSAAAASASSPATVDLDFETFKRGLLHEFDLAAAERSNDKKKTPVRTMVTKKHIEHHVVKKETSETKGELNIFLLEADFPGPTASRDFVTMLLTAESSVPGITGGCKQFMMVSKPCQHPETPTRSGFVRAQYESVEMIREVPIPKAEAQSLTSPSTMGRRTRSSIDLGRNSLDQEQDEGHQHQHHSDTHDMAIEWIMITRNNPGGNVPRFLVDKSTPSSIISDANKFMDWLVAKVWAEQGVKGTAGEKGKEGKEGSKQADTQQQRDPAPDTATSLGGLGAAIHEEEEEEARGEASARSAKPVISENNDIPSIRGGAASSTRLFNMFAGALGGASTAVVSKLPNPFEGAVDVLCPEFGVAKVKETQSRGDDSSDDDLDDDVSEDTGGDSYSDIEDHSSDKASDKTNEDTSDKSSDNIVQQDPDHEREPTPPTRASTGISLADGPQTTTVPVAAAAAAAATITVATDPSATSSGSSSRNSPEADDADSKSTSSKTRSVDTKTKEEKGQEKKERSAQKLLEKHNKAVARREAQFHKELQKLEQKRRQQADKEAARLQKRIAGKSGADNDKSAGKNKGKDIGGLLEYTQRELEKAAIQIEVLQKEVRQLELENRQLKLGIQGSSIETAKM</sequence>
<dbReference type="PANTHER" id="PTHR40370">
    <property type="entry name" value="EXPRESSED PROTEIN"/>
    <property type="match status" value="1"/>
</dbReference>
<dbReference type="InterPro" id="IPR024500">
    <property type="entry name" value="DUF3074"/>
</dbReference>
<accession>S3BSS5</accession>
<organism evidence="4 5">
    <name type="scientific">Ophiostoma piceae (strain UAMH 11346)</name>
    <name type="common">Sap stain fungus</name>
    <dbReference type="NCBI Taxonomy" id="1262450"/>
    <lineage>
        <taxon>Eukaryota</taxon>
        <taxon>Fungi</taxon>
        <taxon>Dikarya</taxon>
        <taxon>Ascomycota</taxon>
        <taxon>Pezizomycotina</taxon>
        <taxon>Sordariomycetes</taxon>
        <taxon>Sordariomycetidae</taxon>
        <taxon>Ophiostomatales</taxon>
        <taxon>Ophiostomataceae</taxon>
        <taxon>Ophiostoma</taxon>
    </lineage>
</organism>
<protein>
    <submittedName>
        <fullName evidence="4">Reticulocyte-binding protein 2</fullName>
    </submittedName>
</protein>
<dbReference type="Proteomes" id="UP000016923">
    <property type="component" value="Unassembled WGS sequence"/>
</dbReference>
<dbReference type="PANTHER" id="PTHR40370:SF1">
    <property type="entry name" value="DUF3074 DOMAIN-CONTAINING PROTEIN"/>
    <property type="match status" value="1"/>
</dbReference>
<dbReference type="InterPro" id="IPR023393">
    <property type="entry name" value="START-like_dom_sf"/>
</dbReference>